<dbReference type="Proteomes" id="UP000569732">
    <property type="component" value="Unassembled WGS sequence"/>
</dbReference>
<dbReference type="EMBL" id="JACCKB010000010">
    <property type="protein sequence ID" value="NYZ66072.1"/>
    <property type="molecule type" value="Genomic_DNA"/>
</dbReference>
<dbReference type="SUPFAM" id="SSF56672">
    <property type="entry name" value="DNA/RNA polymerases"/>
    <property type="match status" value="1"/>
</dbReference>
<dbReference type="NCBIfam" id="NF038233">
    <property type="entry name" value="retron_St85_RT"/>
    <property type="match status" value="1"/>
</dbReference>
<dbReference type="PRINTS" id="PR00866">
    <property type="entry name" value="RNADNAPOLMS"/>
</dbReference>
<dbReference type="InterPro" id="IPR000477">
    <property type="entry name" value="RT_dom"/>
</dbReference>
<dbReference type="InterPro" id="IPR000123">
    <property type="entry name" value="Reverse_transcriptase_msDNA"/>
</dbReference>
<evidence type="ECO:0000256" key="4">
    <source>
        <dbReference type="ARBA" id="ARBA00022723"/>
    </source>
</evidence>
<evidence type="ECO:0000313" key="12">
    <source>
        <dbReference type="Proteomes" id="UP000569732"/>
    </source>
</evidence>
<dbReference type="GO" id="GO:0046872">
    <property type="term" value="F:metal ion binding"/>
    <property type="evidence" value="ECO:0007669"/>
    <property type="project" value="UniProtKB-KW"/>
</dbReference>
<evidence type="ECO:0000256" key="1">
    <source>
        <dbReference type="ARBA" id="ARBA00012493"/>
    </source>
</evidence>
<keyword evidence="3" id="KW-0548">Nucleotidyltransferase</keyword>
<reference evidence="11 12" key="1">
    <citation type="submission" date="2020-07" db="EMBL/GenBank/DDBJ databases">
        <title>Endozoicomonas sp. nov., isolated from sediment.</title>
        <authorList>
            <person name="Gu T."/>
        </authorList>
    </citation>
    <scope>NUCLEOTIDE SEQUENCE [LARGE SCALE GENOMIC DNA]</scope>
    <source>
        <strain evidence="11 12">SM1973</strain>
    </source>
</reference>
<dbReference type="CDD" id="cd03487">
    <property type="entry name" value="RT_Bac_retron_II"/>
    <property type="match status" value="1"/>
</dbReference>
<comment type="caution">
    <text evidence="11">The sequence shown here is derived from an EMBL/GenBank/DDBJ whole genome shotgun (WGS) entry which is preliminary data.</text>
</comment>
<feature type="domain" description="Reverse transcriptase" evidence="10">
    <location>
        <begin position="129"/>
        <end position="363"/>
    </location>
</feature>
<dbReference type="RefSeq" id="WP_180568104.1">
    <property type="nucleotide sequence ID" value="NZ_JACCKB010000010.1"/>
</dbReference>
<evidence type="ECO:0000256" key="9">
    <source>
        <dbReference type="ARBA" id="ARBA00048173"/>
    </source>
</evidence>
<evidence type="ECO:0000256" key="7">
    <source>
        <dbReference type="ARBA" id="ARBA00023118"/>
    </source>
</evidence>
<keyword evidence="7" id="KW-0051">Antiviral defense</keyword>
<dbReference type="PROSITE" id="PS50878">
    <property type="entry name" value="RT_POL"/>
    <property type="match status" value="1"/>
</dbReference>
<dbReference type="EC" id="2.7.7.49" evidence="1"/>
<keyword evidence="12" id="KW-1185">Reference proteome</keyword>
<gene>
    <name evidence="11" type="ORF">H0A36_08605</name>
</gene>
<organism evidence="11 12">
    <name type="scientific">Spartinivicinus marinus</name>
    <dbReference type="NCBI Taxonomy" id="2994442"/>
    <lineage>
        <taxon>Bacteria</taxon>
        <taxon>Pseudomonadati</taxon>
        <taxon>Pseudomonadota</taxon>
        <taxon>Gammaproteobacteria</taxon>
        <taxon>Oceanospirillales</taxon>
        <taxon>Zooshikellaceae</taxon>
        <taxon>Spartinivicinus</taxon>
    </lineage>
</organism>
<evidence type="ECO:0000313" key="11">
    <source>
        <dbReference type="EMBL" id="NYZ66072.1"/>
    </source>
</evidence>
<comment type="similarity">
    <text evidence="8">Belongs to the bacterial reverse transcriptase family.</text>
</comment>
<evidence type="ECO:0000256" key="8">
    <source>
        <dbReference type="ARBA" id="ARBA00034120"/>
    </source>
</evidence>
<dbReference type="GO" id="GO:0003964">
    <property type="term" value="F:RNA-directed DNA polymerase activity"/>
    <property type="evidence" value="ECO:0007669"/>
    <property type="project" value="UniProtKB-KW"/>
</dbReference>
<dbReference type="Pfam" id="PF00078">
    <property type="entry name" value="RVT_1"/>
    <property type="match status" value="1"/>
</dbReference>
<evidence type="ECO:0000256" key="2">
    <source>
        <dbReference type="ARBA" id="ARBA00022679"/>
    </source>
</evidence>
<comment type="catalytic activity">
    <reaction evidence="9">
        <text>DNA(n) + a 2'-deoxyribonucleoside 5'-triphosphate = DNA(n+1) + diphosphate</text>
        <dbReference type="Rhea" id="RHEA:22508"/>
        <dbReference type="Rhea" id="RHEA-COMP:17339"/>
        <dbReference type="Rhea" id="RHEA-COMP:17340"/>
        <dbReference type="ChEBI" id="CHEBI:33019"/>
        <dbReference type="ChEBI" id="CHEBI:61560"/>
        <dbReference type="ChEBI" id="CHEBI:173112"/>
        <dbReference type="EC" id="2.7.7.49"/>
    </reaction>
</comment>
<sequence>MTQKINQLWNAIEKAGSMNAYIDSQLREHGFLVKRRDTDNMSKRELDRYKKELKAEAAEKRRLKKVAWQAYKANHIVHLGDGVYWNDHDNFDRWDLNNAEERAAENELPTLDKPQQLAQALGITIPQLRWLAFHRDAATELHYRRFTIPKKDGSDRAIWAPKTLLKRAQYWINDNITRQLVVHGAAHGFIAGRSILSNAEVHTNAKIVLKMDLKNFFPTITLKRVKGLFRKAGYREQIATLLALLVTEAPREVVEDQNKTYFVSMGPRCLPQGAPTSPMITNALCLKLDRRLTGLAEKFGWRYTRYADDLTFSLPDGKDKEPNLGKLMHVIKQIVKDEGFIIHPEKTRITRKGGRQKVTGLVVNGKETPRVPQKTKRELRAAIHNLKNGKPLREGETLAHLEGLAAFICMTEPALGHKMLAQLKDITNAL</sequence>
<keyword evidence="6 11" id="KW-0695">RNA-directed DNA polymerase</keyword>
<dbReference type="PANTHER" id="PTHR34047:SF7">
    <property type="entry name" value="RNA-DIRECTED DNA POLYMERASE"/>
    <property type="match status" value="1"/>
</dbReference>
<dbReference type="InterPro" id="IPR043502">
    <property type="entry name" value="DNA/RNA_pol_sf"/>
</dbReference>
<evidence type="ECO:0000256" key="6">
    <source>
        <dbReference type="ARBA" id="ARBA00022918"/>
    </source>
</evidence>
<keyword evidence="5" id="KW-0460">Magnesium</keyword>
<dbReference type="GO" id="GO:0003723">
    <property type="term" value="F:RNA binding"/>
    <property type="evidence" value="ECO:0007669"/>
    <property type="project" value="InterPro"/>
</dbReference>
<dbReference type="InterPro" id="IPR051083">
    <property type="entry name" value="GrpII_Intron_Splice-Mob/Def"/>
</dbReference>
<protein>
    <recommendedName>
        <fullName evidence="1">RNA-directed DNA polymerase</fullName>
        <ecNumber evidence="1">2.7.7.49</ecNumber>
    </recommendedName>
</protein>
<evidence type="ECO:0000259" key="10">
    <source>
        <dbReference type="PROSITE" id="PS50878"/>
    </source>
</evidence>
<keyword evidence="2" id="KW-0808">Transferase</keyword>
<name>A0A853I3L3_9GAMM</name>
<proteinExistence type="inferred from homology"/>
<dbReference type="PANTHER" id="PTHR34047">
    <property type="entry name" value="NUCLEAR INTRON MATURASE 1, MITOCHONDRIAL-RELATED"/>
    <property type="match status" value="1"/>
</dbReference>
<evidence type="ECO:0000256" key="3">
    <source>
        <dbReference type="ARBA" id="ARBA00022695"/>
    </source>
</evidence>
<dbReference type="AlphaFoldDB" id="A0A853I3L3"/>
<evidence type="ECO:0000256" key="5">
    <source>
        <dbReference type="ARBA" id="ARBA00022842"/>
    </source>
</evidence>
<dbReference type="GO" id="GO:0051607">
    <property type="term" value="P:defense response to virus"/>
    <property type="evidence" value="ECO:0007669"/>
    <property type="project" value="UniProtKB-KW"/>
</dbReference>
<keyword evidence="4" id="KW-0479">Metal-binding</keyword>
<accession>A0A853I3L3</accession>